<evidence type="ECO:0000256" key="1">
    <source>
        <dbReference type="ARBA" id="ARBA00022741"/>
    </source>
</evidence>
<keyword evidence="2" id="KW-0378">Hydrolase</keyword>
<dbReference type="AlphaFoldDB" id="A0A674PFE1"/>
<dbReference type="InParanoid" id="A0A674PFE1"/>
<protein>
    <submittedName>
        <fullName evidence="5">Nucleoside-triphosphatase, cancer-related</fullName>
    </submittedName>
</protein>
<evidence type="ECO:0000256" key="2">
    <source>
        <dbReference type="ARBA" id="ARBA00022801"/>
    </source>
</evidence>
<dbReference type="PANTHER" id="PTHR43146">
    <property type="entry name" value="CANCER-RELATED NUCLEOSIDE-TRIPHOSPHATASE"/>
    <property type="match status" value="1"/>
</dbReference>
<evidence type="ECO:0000313" key="6">
    <source>
        <dbReference type="Proteomes" id="UP000005226"/>
    </source>
</evidence>
<dbReference type="Pfam" id="PF03266">
    <property type="entry name" value="NTPase_1"/>
    <property type="match status" value="1"/>
</dbReference>
<dbReference type="InterPro" id="IPR027417">
    <property type="entry name" value="P-loop_NTPase"/>
</dbReference>
<dbReference type="SUPFAM" id="SSF52540">
    <property type="entry name" value="P-loop containing nucleoside triphosphate hydrolases"/>
    <property type="match status" value="1"/>
</dbReference>
<accession>A0A674PFE1</accession>
<evidence type="ECO:0000259" key="4">
    <source>
        <dbReference type="SMART" id="SM00382"/>
    </source>
</evidence>
<proteinExistence type="predicted"/>
<dbReference type="SMART" id="SM00382">
    <property type="entry name" value="AAA"/>
    <property type="match status" value="1"/>
</dbReference>
<dbReference type="GeneTree" id="ENSGT00390000018683"/>
<keyword evidence="3" id="KW-0067">ATP-binding</keyword>
<dbReference type="InterPro" id="IPR004948">
    <property type="entry name" value="Nuc-triphosphatase_THEP1"/>
</dbReference>
<dbReference type="Gene3D" id="3.40.50.300">
    <property type="entry name" value="P-loop containing nucleotide triphosphate hydrolases"/>
    <property type="match status" value="1"/>
</dbReference>
<gene>
    <name evidence="5" type="primary">ntpcr</name>
</gene>
<evidence type="ECO:0000256" key="3">
    <source>
        <dbReference type="ARBA" id="ARBA00022840"/>
    </source>
</evidence>
<keyword evidence="6" id="KW-1185">Reference proteome</keyword>
<feature type="domain" description="AAA+ ATPase" evidence="4">
    <location>
        <begin position="1"/>
        <end position="174"/>
    </location>
</feature>
<sequence>MFKHVFLTGPPGVGKTTLVHKACEALRSSGMEVEGFYTEEVREGAGRVGFDVVTVRGERRPLARLGEVSSSARGRRGYTVGRYVVDLPSFENLALPLFSSVGSANRGSKKVFVVDEVGKMELFSRSFISCVRRTLDEPSCTILGTVPAPKGKPLALVAEVWNRTDVKVFIVSTSTSTLLGGGGHIWVSSCSSTFALYLLILSSRSRLLANANVLFRALSSFWGRLILNHACLIQQQRVGSRVRMIHHGGVGCRYYHAKR</sequence>
<evidence type="ECO:0000313" key="5">
    <source>
        <dbReference type="Ensembl" id="ENSTRUP00000084284.1"/>
    </source>
</evidence>
<dbReference type="PANTHER" id="PTHR43146:SF1">
    <property type="entry name" value="CANCER-RELATED NUCLEOSIDE-TRIPHOSPHATASE"/>
    <property type="match status" value="1"/>
</dbReference>
<dbReference type="Ensembl" id="ENSTRUT00000075677.1">
    <property type="protein sequence ID" value="ENSTRUP00000084284.1"/>
    <property type="gene ID" value="ENSTRUG00000000622.3"/>
</dbReference>
<dbReference type="InterPro" id="IPR003593">
    <property type="entry name" value="AAA+_ATPase"/>
</dbReference>
<reference evidence="5 6" key="1">
    <citation type="journal article" date="2011" name="Genome Biol. Evol.">
        <title>Integration of the genetic map and genome assembly of fugu facilitates insights into distinct features of genome evolution in teleosts and mammals.</title>
        <authorList>
            <person name="Kai W."/>
            <person name="Kikuchi K."/>
            <person name="Tohari S."/>
            <person name="Chew A.K."/>
            <person name="Tay A."/>
            <person name="Fujiwara A."/>
            <person name="Hosoya S."/>
            <person name="Suetake H."/>
            <person name="Naruse K."/>
            <person name="Brenner S."/>
            <person name="Suzuki Y."/>
            <person name="Venkatesh B."/>
        </authorList>
    </citation>
    <scope>NUCLEOTIDE SEQUENCE [LARGE SCALE GENOMIC DNA]</scope>
</reference>
<name>A0A674PFE1_TAKRU</name>
<reference evidence="5" key="3">
    <citation type="submission" date="2025-09" db="UniProtKB">
        <authorList>
            <consortium name="Ensembl"/>
        </authorList>
    </citation>
    <scope>IDENTIFICATION</scope>
</reference>
<reference evidence="5" key="2">
    <citation type="submission" date="2025-08" db="UniProtKB">
        <authorList>
            <consortium name="Ensembl"/>
        </authorList>
    </citation>
    <scope>IDENTIFICATION</scope>
</reference>
<dbReference type="Proteomes" id="UP000005226">
    <property type="component" value="Chromosome 4"/>
</dbReference>
<keyword evidence="1" id="KW-0547">Nucleotide-binding</keyword>
<dbReference type="GO" id="GO:0017111">
    <property type="term" value="F:ribonucleoside triphosphate phosphatase activity"/>
    <property type="evidence" value="ECO:0007669"/>
    <property type="project" value="InterPro"/>
</dbReference>
<organism evidence="5 6">
    <name type="scientific">Takifugu rubripes</name>
    <name type="common">Japanese pufferfish</name>
    <name type="synonym">Fugu rubripes</name>
    <dbReference type="NCBI Taxonomy" id="31033"/>
    <lineage>
        <taxon>Eukaryota</taxon>
        <taxon>Metazoa</taxon>
        <taxon>Chordata</taxon>
        <taxon>Craniata</taxon>
        <taxon>Vertebrata</taxon>
        <taxon>Euteleostomi</taxon>
        <taxon>Actinopterygii</taxon>
        <taxon>Neopterygii</taxon>
        <taxon>Teleostei</taxon>
        <taxon>Neoteleostei</taxon>
        <taxon>Acanthomorphata</taxon>
        <taxon>Eupercaria</taxon>
        <taxon>Tetraodontiformes</taxon>
        <taxon>Tetradontoidea</taxon>
        <taxon>Tetraodontidae</taxon>
        <taxon>Takifugu</taxon>
    </lineage>
</organism>
<dbReference type="GO" id="GO:0005524">
    <property type="term" value="F:ATP binding"/>
    <property type="evidence" value="ECO:0007669"/>
    <property type="project" value="UniProtKB-KW"/>
</dbReference>